<dbReference type="InterPro" id="IPR034660">
    <property type="entry name" value="DinB/YfiT-like"/>
</dbReference>
<evidence type="ECO:0000313" key="2">
    <source>
        <dbReference type="EMBL" id="PZW31930.1"/>
    </source>
</evidence>
<gene>
    <name evidence="2" type="ORF">EI42_01955</name>
</gene>
<dbReference type="EMBL" id="QKUF01000005">
    <property type="protein sequence ID" value="PZW31930.1"/>
    <property type="molecule type" value="Genomic_DNA"/>
</dbReference>
<dbReference type="InterPro" id="IPR024775">
    <property type="entry name" value="DinB-like"/>
</dbReference>
<dbReference type="AlphaFoldDB" id="A0A326UAG5"/>
<dbReference type="Pfam" id="PF12867">
    <property type="entry name" value="DinB_2"/>
    <property type="match status" value="1"/>
</dbReference>
<feature type="domain" description="DinB-like" evidence="1">
    <location>
        <begin position="16"/>
        <end position="159"/>
    </location>
</feature>
<dbReference type="SUPFAM" id="SSF109854">
    <property type="entry name" value="DinB/YfiT-like putative metalloenzymes"/>
    <property type="match status" value="1"/>
</dbReference>
<dbReference type="Proteomes" id="UP000248806">
    <property type="component" value="Unassembled WGS sequence"/>
</dbReference>
<sequence>MTTIENPNVQAIRQQLRVAYNDLNALLDNPISGLEPEQLYRPAAPGEWSIMENLAHINEFLPYWADEVSKLVAHPGQNFGRTMKHEGRLRAIEEHGHDTLEQARAALPKNYAYVDGVLSKLTDSDLELTGHHVTYGERTLAWFIDEFLVRHVAAHVEQIKGCL</sequence>
<name>A0A326UAG5_THEHA</name>
<comment type="caution">
    <text evidence="2">The sequence shown here is derived from an EMBL/GenBank/DDBJ whole genome shotgun (WGS) entry which is preliminary data.</text>
</comment>
<dbReference type="RefSeq" id="WP_111321297.1">
    <property type="nucleotide sequence ID" value="NZ_BIFX01000001.1"/>
</dbReference>
<evidence type="ECO:0000259" key="1">
    <source>
        <dbReference type="Pfam" id="PF12867"/>
    </source>
</evidence>
<dbReference type="OrthoDB" id="1431064at2"/>
<evidence type="ECO:0000313" key="3">
    <source>
        <dbReference type="Proteomes" id="UP000248806"/>
    </source>
</evidence>
<reference evidence="2 3" key="1">
    <citation type="submission" date="2018-06" db="EMBL/GenBank/DDBJ databases">
        <title>Genomic Encyclopedia of Archaeal and Bacterial Type Strains, Phase II (KMG-II): from individual species to whole genera.</title>
        <authorList>
            <person name="Goeker M."/>
        </authorList>
    </citation>
    <scope>NUCLEOTIDE SEQUENCE [LARGE SCALE GENOMIC DNA]</scope>
    <source>
        <strain evidence="2 3">ATCC BAA-1881</strain>
    </source>
</reference>
<protein>
    <submittedName>
        <fullName evidence="2">DinB family protein</fullName>
    </submittedName>
</protein>
<proteinExistence type="predicted"/>
<organism evidence="2 3">
    <name type="scientific">Thermosporothrix hazakensis</name>
    <dbReference type="NCBI Taxonomy" id="644383"/>
    <lineage>
        <taxon>Bacteria</taxon>
        <taxon>Bacillati</taxon>
        <taxon>Chloroflexota</taxon>
        <taxon>Ktedonobacteria</taxon>
        <taxon>Ktedonobacterales</taxon>
        <taxon>Thermosporotrichaceae</taxon>
        <taxon>Thermosporothrix</taxon>
    </lineage>
</organism>
<dbReference type="Gene3D" id="1.20.120.450">
    <property type="entry name" value="dinb family like domain"/>
    <property type="match status" value="1"/>
</dbReference>
<keyword evidence="3" id="KW-1185">Reference proteome</keyword>
<accession>A0A326UAG5</accession>